<protein>
    <submittedName>
        <fullName evidence="2">Uncharacterized protein</fullName>
    </submittedName>
</protein>
<feature type="compositionally biased region" description="Polar residues" evidence="1">
    <location>
        <begin position="454"/>
        <end position="470"/>
    </location>
</feature>
<evidence type="ECO:0000256" key="1">
    <source>
        <dbReference type="SAM" id="MobiDB-lite"/>
    </source>
</evidence>
<feature type="compositionally biased region" description="Gly residues" evidence="1">
    <location>
        <begin position="67"/>
        <end position="81"/>
    </location>
</feature>
<feature type="compositionally biased region" description="Low complexity" evidence="1">
    <location>
        <begin position="483"/>
        <end position="492"/>
    </location>
</feature>
<feature type="compositionally biased region" description="Low complexity" evidence="1">
    <location>
        <begin position="602"/>
        <end position="616"/>
    </location>
</feature>
<feature type="region of interest" description="Disordered" evidence="1">
    <location>
        <begin position="533"/>
        <end position="643"/>
    </location>
</feature>
<reference evidence="3" key="1">
    <citation type="submission" date="2011-02" db="EMBL/GenBank/DDBJ databases">
        <title>The Genome Sequence of Capsaspora owczarzaki ATCC 30864.</title>
        <authorList>
            <person name="Russ C."/>
            <person name="Cuomo C."/>
            <person name="Burger G."/>
            <person name="Gray M.W."/>
            <person name="Holland P.W.H."/>
            <person name="King N."/>
            <person name="Lang F.B.F."/>
            <person name="Roger A.J."/>
            <person name="Ruiz-Trillo I."/>
            <person name="Young S.K."/>
            <person name="Zeng Q."/>
            <person name="Gargeya S."/>
            <person name="Alvarado L."/>
            <person name="Berlin A."/>
            <person name="Chapman S.B."/>
            <person name="Chen Z."/>
            <person name="Freedman E."/>
            <person name="Gellesch M."/>
            <person name="Goldberg J."/>
            <person name="Griggs A."/>
            <person name="Gujja S."/>
            <person name="Heilman E."/>
            <person name="Heiman D."/>
            <person name="Howarth C."/>
            <person name="Mehta T."/>
            <person name="Neiman D."/>
            <person name="Pearson M."/>
            <person name="Roberts A."/>
            <person name="Saif S."/>
            <person name="Shea T."/>
            <person name="Shenoy N."/>
            <person name="Sisk P."/>
            <person name="Stolte C."/>
            <person name="Sykes S."/>
            <person name="White J."/>
            <person name="Yandava C."/>
            <person name="Haas B."/>
            <person name="Nusbaum C."/>
            <person name="Birren B."/>
        </authorList>
    </citation>
    <scope>NUCLEOTIDE SEQUENCE</scope>
    <source>
        <strain evidence="3">ATCC 30864</strain>
    </source>
</reference>
<dbReference type="InParanoid" id="A0A0D2WMQ1"/>
<dbReference type="AlphaFoldDB" id="A0A0D2WMQ1"/>
<feature type="compositionally biased region" description="Low complexity" evidence="1">
    <location>
        <begin position="364"/>
        <end position="390"/>
    </location>
</feature>
<feature type="region of interest" description="Disordered" evidence="1">
    <location>
        <begin position="872"/>
        <end position="953"/>
    </location>
</feature>
<feature type="region of interest" description="Disordered" evidence="1">
    <location>
        <begin position="402"/>
        <end position="509"/>
    </location>
</feature>
<organism evidence="2 3">
    <name type="scientific">Capsaspora owczarzaki (strain ATCC 30864)</name>
    <dbReference type="NCBI Taxonomy" id="595528"/>
    <lineage>
        <taxon>Eukaryota</taxon>
        <taxon>Filasterea</taxon>
        <taxon>Capsaspora</taxon>
    </lineage>
</organism>
<feature type="region of interest" description="Disordered" evidence="1">
    <location>
        <begin position="303"/>
        <end position="326"/>
    </location>
</feature>
<gene>
    <name evidence="2" type="ORF">CAOG_003191</name>
</gene>
<feature type="compositionally biased region" description="Basic residues" evidence="1">
    <location>
        <begin position="41"/>
        <end position="51"/>
    </location>
</feature>
<feature type="compositionally biased region" description="Acidic residues" evidence="1">
    <location>
        <begin position="919"/>
        <end position="953"/>
    </location>
</feature>
<feature type="compositionally biased region" description="Low complexity" evidence="1">
    <location>
        <begin position="626"/>
        <end position="643"/>
    </location>
</feature>
<accession>A0A0D2WMQ1</accession>
<dbReference type="Proteomes" id="UP000008743">
    <property type="component" value="Unassembled WGS sequence"/>
</dbReference>
<feature type="compositionally biased region" description="Low complexity" evidence="1">
    <location>
        <begin position="559"/>
        <end position="586"/>
    </location>
</feature>
<feature type="region of interest" description="Disordered" evidence="1">
    <location>
        <begin position="347"/>
        <end position="390"/>
    </location>
</feature>
<evidence type="ECO:0000313" key="2">
    <source>
        <dbReference type="EMBL" id="KJE92175.1"/>
    </source>
</evidence>
<feature type="region of interest" description="Disordered" evidence="1">
    <location>
        <begin position="1"/>
        <end position="127"/>
    </location>
</feature>
<feature type="compositionally biased region" description="Low complexity" evidence="1">
    <location>
        <begin position="414"/>
        <end position="425"/>
    </location>
</feature>
<name>A0A0D2WMQ1_CAPO3</name>
<feature type="compositionally biased region" description="Low complexity" evidence="1">
    <location>
        <begin position="316"/>
        <end position="326"/>
    </location>
</feature>
<sequence length="953" mass="94833">MSHVHDQQQQHAASIDGCIHEGSTSGGGTLQQPAAGLGRRSSQRRLHKQKQHASDEAAAPEHASYALGGGAGGAGGAGAGMHSGSEVLDVDHQSEQNDLGGFPPAAAATASAKPLQMQQSAVLTRRRSNNNALHAAATSTPGAPVAAAAAAAAVAVADDAAFVCQSPAAHPSATASTEPAAARAGLSSVPVDLPVTAGAVAESSAAAARSPFQAQAGAPNMVGDTLLIGTSSEHAERGRVAGTGRPSSALTEHTHPAAVAGTHERAQGSQTATSTSATALNDAALLLVHSDAVHDSQLPEVVGQGQAQAALPKQGPTAPLSSSSLSSSSSALRTAAVAVAAAPNAAVSGSASKSPNLEAANPGASTSSLSTTTPTTTTANSSPPSAASSAAMLTALSTAIATTRPSRSPPPLPSSTTTNNTNNNARRGHARQPPSHTASVPSYAPGSGHVTRPIRSTSGNSLLSPATQPQVPAMPLYWGAMGPSPSTSPSSSELHHRNRATSSNTNWPLYGVGVGPPIGRTVSDVTVAVSTERQPSPFVGGGGEMPFEGVMSDCGPNASSPLTPPNSSSSSLSSTSSLISPPTHGSGLPGAGGGNGGGSGSNSGSSSPMMRSPRASITSHLSLCPTNSTGSTGSLSSMSSLDNNSSASSLVRVLGRLFTMCAQLVDDRAMQRPAPVCAALLATAATTPASTTSLLALPNATRAAWMNKGSAPITPNSTLPSPSSLDVSVGNGASPNCDPTSAASFFAATPTNVADGARSAERPSSFELCAVCDPVQNPTNSHPSAVCLRYNIFSGLSPDNTTVLAVRLANLIASSLLVRLAPNSLVDAATLDGISTVICDQQAQRAKRLSMNSLGGSIASLENQSGITTAVDSTGGALRSPRLSADQAFGPNPLLPPPQSSVSEPDVIAKPATPSFDAANDDSDDDDGIQIDDESDDDSYGDGVIVDDDEDDA</sequence>
<evidence type="ECO:0000313" key="3">
    <source>
        <dbReference type="Proteomes" id="UP000008743"/>
    </source>
</evidence>
<proteinExistence type="predicted"/>
<feature type="compositionally biased region" description="Gly residues" evidence="1">
    <location>
        <begin position="587"/>
        <end position="601"/>
    </location>
</feature>
<dbReference type="EMBL" id="KE346363">
    <property type="protein sequence ID" value="KJE92175.1"/>
    <property type="molecule type" value="Genomic_DNA"/>
</dbReference>
<keyword evidence="3" id="KW-1185">Reference proteome</keyword>
<dbReference type="RefSeq" id="XP_004364030.1">
    <property type="nucleotide sequence ID" value="XM_004363973.2"/>
</dbReference>